<comment type="caution">
    <text evidence="1">The sequence shown here is derived from an EMBL/GenBank/DDBJ whole genome shotgun (WGS) entry which is preliminary data.</text>
</comment>
<name>A0ACB8ELC5_9SAUR</name>
<organism evidence="1 2">
    <name type="scientific">Sphaerodactylus townsendi</name>
    <dbReference type="NCBI Taxonomy" id="933632"/>
    <lineage>
        <taxon>Eukaryota</taxon>
        <taxon>Metazoa</taxon>
        <taxon>Chordata</taxon>
        <taxon>Craniata</taxon>
        <taxon>Vertebrata</taxon>
        <taxon>Euteleostomi</taxon>
        <taxon>Lepidosauria</taxon>
        <taxon>Squamata</taxon>
        <taxon>Bifurcata</taxon>
        <taxon>Gekkota</taxon>
        <taxon>Sphaerodactylidae</taxon>
        <taxon>Sphaerodactylus</taxon>
    </lineage>
</organism>
<protein>
    <submittedName>
        <fullName evidence="1">Uncharacterized protein</fullName>
    </submittedName>
</protein>
<proteinExistence type="predicted"/>
<sequence length="123" mass="14030">MPVFTKDVPYAFQLSPQEVMCSRSHNSTANPNQRCHWLFFTQRCNRHEIITFISYPLSYTKSNVEAHRQSISRTHNRAIISMLPPSCLKGLQTFPPSLNAGLMGGKGKTLEVTHAVLKRVPFW</sequence>
<reference evidence="1" key="1">
    <citation type="submission" date="2021-08" db="EMBL/GenBank/DDBJ databases">
        <title>The first chromosome-level gecko genome reveals the dynamic sex chromosomes of Neotropical dwarf geckos (Sphaerodactylidae: Sphaerodactylus).</title>
        <authorList>
            <person name="Pinto B.J."/>
            <person name="Keating S.E."/>
            <person name="Gamble T."/>
        </authorList>
    </citation>
    <scope>NUCLEOTIDE SEQUENCE</scope>
    <source>
        <strain evidence="1">TG3544</strain>
    </source>
</reference>
<evidence type="ECO:0000313" key="2">
    <source>
        <dbReference type="Proteomes" id="UP000827872"/>
    </source>
</evidence>
<dbReference type="EMBL" id="CM037616">
    <property type="protein sequence ID" value="KAH7993337.1"/>
    <property type="molecule type" value="Genomic_DNA"/>
</dbReference>
<gene>
    <name evidence="1" type="ORF">K3G42_030692</name>
</gene>
<dbReference type="Proteomes" id="UP000827872">
    <property type="component" value="Linkage Group LG03"/>
</dbReference>
<evidence type="ECO:0000313" key="1">
    <source>
        <dbReference type="EMBL" id="KAH7993337.1"/>
    </source>
</evidence>
<keyword evidence="2" id="KW-1185">Reference proteome</keyword>
<accession>A0ACB8ELC5</accession>